<dbReference type="GO" id="GO:0044781">
    <property type="term" value="P:bacterial-type flagellum organization"/>
    <property type="evidence" value="ECO:0007669"/>
    <property type="project" value="UniProtKB-KW"/>
</dbReference>
<accession>A0A494X114</accession>
<dbReference type="AlphaFoldDB" id="A0A494X114"/>
<dbReference type="GO" id="GO:0006109">
    <property type="term" value="P:regulation of carbohydrate metabolic process"/>
    <property type="evidence" value="ECO:0007669"/>
    <property type="project" value="InterPro"/>
</dbReference>
<dbReference type="PANTHER" id="PTHR34984:SF1">
    <property type="entry name" value="CARBON STORAGE REGULATOR"/>
    <property type="match status" value="1"/>
</dbReference>
<evidence type="ECO:0000256" key="4">
    <source>
        <dbReference type="ARBA" id="ARBA00022845"/>
    </source>
</evidence>
<dbReference type="GO" id="GO:0048027">
    <property type="term" value="F:mRNA 5'-UTR binding"/>
    <property type="evidence" value="ECO:0007669"/>
    <property type="project" value="UniProtKB-UniRule"/>
</dbReference>
<comment type="caution">
    <text evidence="7">The sequence shown here is derived from an EMBL/GenBank/DDBJ whole genome shotgun (WGS) entry which is preliminary data.</text>
</comment>
<evidence type="ECO:0000256" key="1">
    <source>
        <dbReference type="ARBA" id="ARBA00022490"/>
    </source>
</evidence>
<dbReference type="GO" id="GO:1902208">
    <property type="term" value="P:regulation of bacterial-type flagellum assembly"/>
    <property type="evidence" value="ECO:0007669"/>
    <property type="project" value="UniProtKB-UniRule"/>
</dbReference>
<evidence type="ECO:0000256" key="2">
    <source>
        <dbReference type="ARBA" id="ARBA00022491"/>
    </source>
</evidence>
<comment type="subcellular location">
    <subcellularLocation>
        <location evidence="6">Cytoplasm</location>
    </subcellularLocation>
</comment>
<evidence type="ECO:0000256" key="6">
    <source>
        <dbReference type="HAMAP-Rule" id="MF_00167"/>
    </source>
</evidence>
<dbReference type="InterPro" id="IPR036107">
    <property type="entry name" value="CsrA_sf"/>
</dbReference>
<sequence>MLVLTRKKGQSLVIGRDIRVVVVEVNGDAVRIGIEAPPEVAVYREEIYRTVQEENRTALVTRELAARLRAQVENKNEKTARK</sequence>
<proteinExistence type="inferred from homology"/>
<dbReference type="InterPro" id="IPR003751">
    <property type="entry name" value="CsrA"/>
</dbReference>
<dbReference type="GO" id="GO:0006402">
    <property type="term" value="P:mRNA catabolic process"/>
    <property type="evidence" value="ECO:0007669"/>
    <property type="project" value="InterPro"/>
</dbReference>
<dbReference type="Gene3D" id="2.60.40.4380">
    <property type="entry name" value="Translational regulator CsrA"/>
    <property type="match status" value="1"/>
</dbReference>
<dbReference type="FunFam" id="2.60.40.4380:FF:000002">
    <property type="entry name" value="Translational regulator CsrA"/>
    <property type="match status" value="1"/>
</dbReference>
<reference evidence="7 8" key="1">
    <citation type="submission" date="2018-10" db="EMBL/GenBank/DDBJ databases">
        <authorList>
            <person name="Grouzdev D.S."/>
            <person name="Krutkina M.S."/>
            <person name="Tourova T.P."/>
            <person name="Nazina T.N."/>
        </authorList>
    </citation>
    <scope>NUCLEOTIDE SEQUENCE [LARGE SCALE GENOMIC DNA]</scope>
    <source>
        <strain evidence="7 8">435</strain>
    </source>
</reference>
<dbReference type="EMBL" id="RBWE01000001">
    <property type="protein sequence ID" value="RKO66887.1"/>
    <property type="molecule type" value="Genomic_DNA"/>
</dbReference>
<organism evidence="7 8">
    <name type="scientific">Desulfofundulus salinus</name>
    <dbReference type="NCBI Taxonomy" id="2419843"/>
    <lineage>
        <taxon>Bacteria</taxon>
        <taxon>Bacillati</taxon>
        <taxon>Bacillota</taxon>
        <taxon>Clostridia</taxon>
        <taxon>Eubacteriales</taxon>
        <taxon>Peptococcaceae</taxon>
        <taxon>Desulfofundulus</taxon>
    </lineage>
</organism>
<keyword evidence="4 6" id="KW-0810">Translation regulation</keyword>
<keyword evidence="3 6" id="KW-1005">Bacterial flagellum biogenesis</keyword>
<dbReference type="GO" id="GO:0005829">
    <property type="term" value="C:cytosol"/>
    <property type="evidence" value="ECO:0007669"/>
    <property type="project" value="TreeGrafter"/>
</dbReference>
<evidence type="ECO:0000256" key="5">
    <source>
        <dbReference type="ARBA" id="ARBA00022884"/>
    </source>
</evidence>
<dbReference type="PANTHER" id="PTHR34984">
    <property type="entry name" value="CARBON STORAGE REGULATOR"/>
    <property type="match status" value="1"/>
</dbReference>
<dbReference type="RefSeq" id="WP_121451305.1">
    <property type="nucleotide sequence ID" value="NZ_RBWE01000001.1"/>
</dbReference>
<dbReference type="OrthoDB" id="9809061at2"/>
<evidence type="ECO:0000256" key="3">
    <source>
        <dbReference type="ARBA" id="ARBA00022795"/>
    </source>
</evidence>
<protein>
    <recommendedName>
        <fullName evidence="6">Translational regulator CsrA</fullName>
    </recommendedName>
</protein>
<dbReference type="SUPFAM" id="SSF117130">
    <property type="entry name" value="CsrA-like"/>
    <property type="match status" value="1"/>
</dbReference>
<keyword evidence="5 6" id="KW-0694">RNA-binding</keyword>
<dbReference type="NCBIfam" id="NF002469">
    <property type="entry name" value="PRK01712.1"/>
    <property type="match status" value="1"/>
</dbReference>
<keyword evidence="2 6" id="KW-0678">Repressor</keyword>
<keyword evidence="1 6" id="KW-0963">Cytoplasm</keyword>
<evidence type="ECO:0000313" key="8">
    <source>
        <dbReference type="Proteomes" id="UP000271256"/>
    </source>
</evidence>
<comment type="subunit">
    <text evidence="6">Homodimer; the beta-strands of each monomer intercalate to form a hydrophobic core, while the alpha-helices form wings that extend away from the core.</text>
</comment>
<gene>
    <name evidence="6 7" type="primary">csrA</name>
    <name evidence="7" type="ORF">D7024_07965</name>
</gene>
<dbReference type="GO" id="GO:0045947">
    <property type="term" value="P:negative regulation of translational initiation"/>
    <property type="evidence" value="ECO:0007669"/>
    <property type="project" value="UniProtKB-UniRule"/>
</dbReference>
<dbReference type="NCBIfam" id="TIGR00202">
    <property type="entry name" value="csrA"/>
    <property type="match status" value="1"/>
</dbReference>
<dbReference type="Proteomes" id="UP000271256">
    <property type="component" value="Unassembled WGS sequence"/>
</dbReference>
<evidence type="ECO:0000313" key="7">
    <source>
        <dbReference type="EMBL" id="RKO66887.1"/>
    </source>
</evidence>
<dbReference type="HAMAP" id="MF_00167">
    <property type="entry name" value="CsrA"/>
    <property type="match status" value="1"/>
</dbReference>
<keyword evidence="8" id="KW-1185">Reference proteome</keyword>
<dbReference type="Pfam" id="PF02599">
    <property type="entry name" value="CsrA"/>
    <property type="match status" value="1"/>
</dbReference>
<name>A0A494X114_9FIRM</name>
<comment type="function">
    <text evidence="6">A translational regulator that binds mRNA to regulate translation initiation and/or mRNA stability. Usually binds in the 5'-UTR at or near the Shine-Dalgarno sequence preventing ribosome-binding, thus repressing translation. Its main target seems to be the major flagellin gene, while its function is anatagonized by FliW.</text>
</comment>
<comment type="similarity">
    <text evidence="6">Belongs to the CsrA/RsmA family.</text>
</comment>